<evidence type="ECO:0008006" key="4">
    <source>
        <dbReference type="Google" id="ProtNLM"/>
    </source>
</evidence>
<feature type="region of interest" description="Disordered" evidence="1">
    <location>
        <begin position="239"/>
        <end position="284"/>
    </location>
</feature>
<accession>A0A263D372</accession>
<comment type="caution">
    <text evidence="2">The sequence shown here is derived from an EMBL/GenBank/DDBJ whole genome shotgun (WGS) entry which is preliminary data.</text>
</comment>
<name>A0A263D372_9PSEU</name>
<protein>
    <recommendedName>
        <fullName evidence="4">Response regulator receiver protein</fullName>
    </recommendedName>
</protein>
<keyword evidence="3" id="KW-1185">Reference proteome</keyword>
<organism evidence="2 3">
    <name type="scientific">Amycolatopsis antarctica</name>
    <dbReference type="NCBI Taxonomy" id="1854586"/>
    <lineage>
        <taxon>Bacteria</taxon>
        <taxon>Bacillati</taxon>
        <taxon>Actinomycetota</taxon>
        <taxon>Actinomycetes</taxon>
        <taxon>Pseudonocardiales</taxon>
        <taxon>Pseudonocardiaceae</taxon>
        <taxon>Amycolatopsis</taxon>
    </lineage>
</organism>
<sequence length="369" mass="39540">MTEAMETPRTPADAQLCGFSRCRAPLPPPGPRGGRPFEFCPARSWPGGKTCKQLAAAEDALRDALGATTDAVALAGTTSEFVARADQLLEPVTALAAALREVRERVDVELSAAAAAVDGAETGAAHDRGLREQAEQAAQTAEAARVDAVADAEAAFRHRDEARREADEAVSAAREAELGRTRQEVVAATERERAEEAENRARGDRETAERVREELAALRERMATTVAETVALRESLTEAREAVERTERRSSAAAEQARTAAAEAAERAREETGRAGADARADRERLAAARKQLDELNGSHHEELGRVREELGAARLRAEQAAEEAADSRRLLDDLRATVADAGTMELRPRLAAALGVPESPPEPRPDAD</sequence>
<feature type="compositionally biased region" description="Basic and acidic residues" evidence="1">
    <location>
        <begin position="264"/>
        <end position="284"/>
    </location>
</feature>
<gene>
    <name evidence="2" type="ORF">CFN78_11715</name>
</gene>
<dbReference type="InParanoid" id="A0A263D372"/>
<dbReference type="Proteomes" id="UP000242444">
    <property type="component" value="Unassembled WGS sequence"/>
</dbReference>
<feature type="compositionally biased region" description="Low complexity" evidence="1">
    <location>
        <begin position="251"/>
        <end position="263"/>
    </location>
</feature>
<evidence type="ECO:0000256" key="1">
    <source>
        <dbReference type="SAM" id="MobiDB-lite"/>
    </source>
</evidence>
<evidence type="ECO:0000313" key="3">
    <source>
        <dbReference type="Proteomes" id="UP000242444"/>
    </source>
</evidence>
<dbReference type="EMBL" id="NKYE01000006">
    <property type="protein sequence ID" value="OZM72922.1"/>
    <property type="molecule type" value="Genomic_DNA"/>
</dbReference>
<feature type="region of interest" description="Disordered" evidence="1">
    <location>
        <begin position="181"/>
        <end position="208"/>
    </location>
</feature>
<dbReference type="RefSeq" id="WP_094862780.1">
    <property type="nucleotide sequence ID" value="NZ_NKYE01000006.1"/>
</dbReference>
<reference evidence="2 3" key="1">
    <citation type="submission" date="2017-07" db="EMBL/GenBank/DDBJ databases">
        <title>Amycolatopsis antarcticus sp. nov., isolated from the surface of an Antarcticus brown macroalga.</title>
        <authorList>
            <person name="Wang J."/>
            <person name="Leiva S."/>
            <person name="Huang J."/>
            <person name="Huang Y."/>
        </authorList>
    </citation>
    <scope>NUCLEOTIDE SEQUENCE [LARGE SCALE GENOMIC DNA]</scope>
    <source>
        <strain evidence="2 3">AU-G6</strain>
    </source>
</reference>
<dbReference type="OrthoDB" id="5198623at2"/>
<dbReference type="AlphaFoldDB" id="A0A263D372"/>
<evidence type="ECO:0000313" key="2">
    <source>
        <dbReference type="EMBL" id="OZM72922.1"/>
    </source>
</evidence>
<feature type="compositionally biased region" description="Basic and acidic residues" evidence="1">
    <location>
        <begin position="239"/>
        <end position="250"/>
    </location>
</feature>
<proteinExistence type="predicted"/>